<proteinExistence type="predicted"/>
<gene>
    <name evidence="2" type="ORF">ACFLIM_16655</name>
</gene>
<dbReference type="NCBIfam" id="TIGR04267">
    <property type="entry name" value="mod_HExxH"/>
    <property type="match status" value="1"/>
</dbReference>
<protein>
    <submittedName>
        <fullName evidence="2">HEXXH motif domain-containing protein</fullName>
    </submittedName>
</protein>
<dbReference type="EMBL" id="JBICRM010000009">
    <property type="protein sequence ID" value="MFG1704817.1"/>
    <property type="molecule type" value="Genomic_DNA"/>
</dbReference>
<accession>A0ABW7ABU9</accession>
<keyword evidence="3" id="KW-1185">Reference proteome</keyword>
<evidence type="ECO:0000256" key="1">
    <source>
        <dbReference type="SAM" id="MobiDB-lite"/>
    </source>
</evidence>
<comment type="caution">
    <text evidence="2">The sequence shown here is derived from an EMBL/GenBank/DDBJ whole genome shotgun (WGS) entry which is preliminary data.</text>
</comment>
<reference evidence="2 3" key="1">
    <citation type="submission" date="2024-10" db="EMBL/GenBank/DDBJ databases">
        <authorList>
            <person name="Topkara A.R."/>
            <person name="Saygin H."/>
        </authorList>
    </citation>
    <scope>NUCLEOTIDE SEQUENCE [LARGE SCALE GENOMIC DNA]</scope>
    <source>
        <strain evidence="2 3">M3C6</strain>
    </source>
</reference>
<dbReference type="RefSeq" id="WP_393166217.1">
    <property type="nucleotide sequence ID" value="NZ_JBICRM010000009.1"/>
</dbReference>
<evidence type="ECO:0000313" key="2">
    <source>
        <dbReference type="EMBL" id="MFG1704817.1"/>
    </source>
</evidence>
<dbReference type="Proteomes" id="UP001603978">
    <property type="component" value="Unassembled WGS sequence"/>
</dbReference>
<organism evidence="2 3">
    <name type="scientific">Nonomuraea marmarensis</name>
    <dbReference type="NCBI Taxonomy" id="3351344"/>
    <lineage>
        <taxon>Bacteria</taxon>
        <taxon>Bacillati</taxon>
        <taxon>Actinomycetota</taxon>
        <taxon>Actinomycetes</taxon>
        <taxon>Streptosporangiales</taxon>
        <taxon>Streptosporangiaceae</taxon>
        <taxon>Nonomuraea</taxon>
    </lineage>
</organism>
<evidence type="ECO:0000313" key="3">
    <source>
        <dbReference type="Proteomes" id="UP001603978"/>
    </source>
</evidence>
<name>A0ABW7ABU9_9ACTN</name>
<dbReference type="InterPro" id="IPR026337">
    <property type="entry name" value="AKG_HExxH"/>
</dbReference>
<feature type="region of interest" description="Disordered" evidence="1">
    <location>
        <begin position="400"/>
        <end position="421"/>
    </location>
</feature>
<sequence length="421" mass="45850">MRLNSYAIPQDLLDRLARGGGGAEAAEYLAAAQYSKNLLLVRGVAEEGQVEEAYDQLAEIAGQAPEVVRDLIGYPAVGAWAKRTLRELVAGQAEPLAAAQLGAVAAAAACRAGLRRRIRVPASGGVITLPSLGQLILPADEDRLVELETDWKGLAGATGWTSLHRLTSADGAIELVVDDLDPYRWPGPTVIEGRLPPDDLRRWRSHVVAAWELLSERHWTIAAELRAIARVLTPIRAAQSGRDSATSRGTFGTVALSTPPDHTWLASTFAHELQHAKLNAVLDLVDLTLPDERRYYAPWRGDPRPLPGLLHGAYAHLGLAGFWRRQREFEQDLRPHIEFARWRAAALEVTGTLLDSGRLTPAGVRFTGRLRRTLSSWMGEPVPPAAADAAAREADEHRASWLARNGVTETADRSPSRSARP</sequence>